<evidence type="ECO:0000313" key="2">
    <source>
        <dbReference type="Proteomes" id="UP000712570"/>
    </source>
</evidence>
<keyword evidence="2" id="KW-1185">Reference proteome</keyword>
<gene>
    <name evidence="1" type="ORF">HA050_16605</name>
</gene>
<accession>A0ABX0KSW2</accession>
<dbReference type="EMBL" id="JAAOLX010000008">
    <property type="protein sequence ID" value="NHQ87740.1"/>
    <property type="molecule type" value="Genomic_DNA"/>
</dbReference>
<name>A0ABX0KSW2_9NEIS</name>
<reference evidence="1 2" key="1">
    <citation type="submission" date="2020-03" db="EMBL/GenBank/DDBJ databases">
        <title>Draft genome sequence of environmentally isolated violet-colored cultures.</title>
        <authorList>
            <person name="Wilson H.S."/>
        </authorList>
    </citation>
    <scope>NUCLEOTIDE SEQUENCE [LARGE SCALE GENOMIC DNA]</scope>
    <source>
        <strain evidence="1 2">HSC-16F04</strain>
    </source>
</reference>
<dbReference type="Proteomes" id="UP000712570">
    <property type="component" value="Unassembled WGS sequence"/>
</dbReference>
<sequence>MQQPQIELANEIERNLFERHGPMIADDALLQALGYCSVDAFRQAFTRGTLPIPVFAIKHRRGKYALVKDVAQWIAEQRFLATTTNAVKPDAGCQ</sequence>
<comment type="caution">
    <text evidence="1">The sequence shown here is derived from an EMBL/GenBank/DDBJ whole genome shotgun (WGS) entry which is preliminary data.</text>
</comment>
<evidence type="ECO:0008006" key="3">
    <source>
        <dbReference type="Google" id="ProtNLM"/>
    </source>
</evidence>
<dbReference type="RefSeq" id="WP_166828538.1">
    <property type="nucleotide sequence ID" value="NZ_JAAOLX010000008.1"/>
</dbReference>
<evidence type="ECO:0000313" key="1">
    <source>
        <dbReference type="EMBL" id="NHQ87740.1"/>
    </source>
</evidence>
<proteinExistence type="predicted"/>
<organism evidence="1 2">
    <name type="scientific">Iodobacter violaceini</name>
    <dbReference type="NCBI Taxonomy" id="3044271"/>
    <lineage>
        <taxon>Bacteria</taxon>
        <taxon>Pseudomonadati</taxon>
        <taxon>Pseudomonadota</taxon>
        <taxon>Betaproteobacteria</taxon>
        <taxon>Neisseriales</taxon>
        <taxon>Chitinibacteraceae</taxon>
        <taxon>Iodobacter</taxon>
    </lineage>
</organism>
<protein>
    <recommendedName>
        <fullName evidence="3">DNA-binding protein</fullName>
    </recommendedName>
</protein>